<dbReference type="EMBL" id="CAVMJV010000028">
    <property type="protein sequence ID" value="CAK5075770.1"/>
    <property type="molecule type" value="Genomic_DNA"/>
</dbReference>
<proteinExistence type="predicted"/>
<organism evidence="1 2">
    <name type="scientific">Meloidogyne enterolobii</name>
    <name type="common">Root-knot nematode worm</name>
    <name type="synonym">Meloidogyne mayaguensis</name>
    <dbReference type="NCBI Taxonomy" id="390850"/>
    <lineage>
        <taxon>Eukaryota</taxon>
        <taxon>Metazoa</taxon>
        <taxon>Ecdysozoa</taxon>
        <taxon>Nematoda</taxon>
        <taxon>Chromadorea</taxon>
        <taxon>Rhabditida</taxon>
        <taxon>Tylenchina</taxon>
        <taxon>Tylenchomorpha</taxon>
        <taxon>Tylenchoidea</taxon>
        <taxon>Meloidogynidae</taxon>
        <taxon>Meloidogyninae</taxon>
        <taxon>Meloidogyne</taxon>
    </lineage>
</organism>
<evidence type="ECO:0000313" key="1">
    <source>
        <dbReference type="EMBL" id="CAK5075770.1"/>
    </source>
</evidence>
<gene>
    <name evidence="1" type="ORF">MENTE1834_LOCUS22595</name>
</gene>
<evidence type="ECO:0000313" key="2">
    <source>
        <dbReference type="Proteomes" id="UP001497535"/>
    </source>
</evidence>
<keyword evidence="2" id="KW-1185">Reference proteome</keyword>
<name>A0ACB0ZA41_MELEN</name>
<protein>
    <submittedName>
        <fullName evidence="1">Uncharacterized protein</fullName>
    </submittedName>
</protein>
<sequence length="53" mass="6697">MFEFLHCGFFPARLFFHLHYLKLILFLLFHFASFRNFIFTNFYFPSQDFIFIF</sequence>
<reference evidence="1" key="1">
    <citation type="submission" date="2023-11" db="EMBL/GenBank/DDBJ databases">
        <authorList>
            <person name="Poullet M."/>
        </authorList>
    </citation>
    <scope>NUCLEOTIDE SEQUENCE</scope>
    <source>
        <strain evidence="1">E1834</strain>
    </source>
</reference>
<dbReference type="Proteomes" id="UP001497535">
    <property type="component" value="Unassembled WGS sequence"/>
</dbReference>
<comment type="caution">
    <text evidence="1">The sequence shown here is derived from an EMBL/GenBank/DDBJ whole genome shotgun (WGS) entry which is preliminary data.</text>
</comment>
<accession>A0ACB0ZA41</accession>